<dbReference type="AlphaFoldDB" id="A0A0F9EAP3"/>
<protein>
    <submittedName>
        <fullName evidence="1">Uncharacterized protein</fullName>
    </submittedName>
</protein>
<evidence type="ECO:0000313" key="1">
    <source>
        <dbReference type="EMBL" id="KKL21138.1"/>
    </source>
</evidence>
<sequence>MVRADVTDRYYRVFTYQDVDRVPDIEFGYWPQTIRRWLGEGLPAEYASESQFMFSGKLDALFGFEPEGHRIALRLGMNPEFAEEVLEDRDGSVVARDSAGVVAERYLCESDQSSIPRFLEFPVSTPAHWQQLKGRYLFDDPIIDDNDLVVARATINSGLASEGLFLFFVGLFFAGQPAQQIVLQGDFTIEGGNYDQFIHVAFNDSQQVVFVANTINPTSQGVY</sequence>
<reference evidence="1" key="1">
    <citation type="journal article" date="2015" name="Nature">
        <title>Complex archaea that bridge the gap between prokaryotes and eukaryotes.</title>
        <authorList>
            <person name="Spang A."/>
            <person name="Saw J.H."/>
            <person name="Jorgensen S.L."/>
            <person name="Zaremba-Niedzwiedzka K."/>
            <person name="Martijn J."/>
            <person name="Lind A.E."/>
            <person name="van Eijk R."/>
            <person name="Schleper C."/>
            <person name="Guy L."/>
            <person name="Ettema T.J."/>
        </authorList>
    </citation>
    <scope>NUCLEOTIDE SEQUENCE</scope>
</reference>
<organism evidence="1">
    <name type="scientific">marine sediment metagenome</name>
    <dbReference type="NCBI Taxonomy" id="412755"/>
    <lineage>
        <taxon>unclassified sequences</taxon>
        <taxon>metagenomes</taxon>
        <taxon>ecological metagenomes</taxon>
    </lineage>
</organism>
<feature type="non-terminal residue" evidence="1">
    <location>
        <position position="223"/>
    </location>
</feature>
<accession>A0A0F9EAP3</accession>
<name>A0A0F9EAP3_9ZZZZ</name>
<comment type="caution">
    <text evidence="1">The sequence shown here is derived from an EMBL/GenBank/DDBJ whole genome shotgun (WGS) entry which is preliminary data.</text>
</comment>
<dbReference type="EMBL" id="LAZR01037841">
    <property type="protein sequence ID" value="KKL21138.1"/>
    <property type="molecule type" value="Genomic_DNA"/>
</dbReference>
<proteinExistence type="predicted"/>
<gene>
    <name evidence="1" type="ORF">LCGC14_2448450</name>
</gene>